<reference evidence="3" key="1">
    <citation type="journal article" date="2023" name="Science">
        <title>Genome structures resolve the early diversification of teleost fishes.</title>
        <authorList>
            <person name="Parey E."/>
            <person name="Louis A."/>
            <person name="Montfort J."/>
            <person name="Bouchez O."/>
            <person name="Roques C."/>
            <person name="Iampietro C."/>
            <person name="Lluch J."/>
            <person name="Castinel A."/>
            <person name="Donnadieu C."/>
            <person name="Desvignes T."/>
            <person name="Floi Bucao C."/>
            <person name="Jouanno E."/>
            <person name="Wen M."/>
            <person name="Mejri S."/>
            <person name="Dirks R."/>
            <person name="Jansen H."/>
            <person name="Henkel C."/>
            <person name="Chen W.J."/>
            <person name="Zahm M."/>
            <person name="Cabau C."/>
            <person name="Klopp C."/>
            <person name="Thompson A.W."/>
            <person name="Robinson-Rechavi M."/>
            <person name="Braasch I."/>
            <person name="Lecointre G."/>
            <person name="Bobe J."/>
            <person name="Postlethwait J.H."/>
            <person name="Berthelot C."/>
            <person name="Roest Crollius H."/>
            <person name="Guiguen Y."/>
        </authorList>
    </citation>
    <scope>NUCLEOTIDE SEQUENCE</scope>
    <source>
        <strain evidence="3">WJC10195</strain>
    </source>
</reference>
<keyword evidence="2" id="KW-0472">Membrane</keyword>
<keyword evidence="2" id="KW-1133">Transmembrane helix</keyword>
<evidence type="ECO:0000256" key="1">
    <source>
        <dbReference type="SAM" id="MobiDB-lite"/>
    </source>
</evidence>
<dbReference type="AlphaFoldDB" id="A0A9Q1GDR2"/>
<protein>
    <submittedName>
        <fullName evidence="3">Uncharacterized protein</fullName>
    </submittedName>
</protein>
<gene>
    <name evidence="3" type="ORF">SKAU_G00031590</name>
</gene>
<name>A0A9Q1GDR2_SYNKA</name>
<dbReference type="Proteomes" id="UP001152622">
    <property type="component" value="Chromosome 1"/>
</dbReference>
<feature type="transmembrane region" description="Helical" evidence="2">
    <location>
        <begin position="336"/>
        <end position="356"/>
    </location>
</feature>
<proteinExistence type="predicted"/>
<accession>A0A9Q1GDR2</accession>
<dbReference type="EMBL" id="JAINUF010000001">
    <property type="protein sequence ID" value="KAJ8382381.1"/>
    <property type="molecule type" value="Genomic_DNA"/>
</dbReference>
<dbReference type="OrthoDB" id="8953785at2759"/>
<evidence type="ECO:0000313" key="4">
    <source>
        <dbReference type="Proteomes" id="UP001152622"/>
    </source>
</evidence>
<keyword evidence="2" id="KW-0812">Transmembrane</keyword>
<feature type="compositionally biased region" description="Polar residues" evidence="1">
    <location>
        <begin position="432"/>
        <end position="442"/>
    </location>
</feature>
<feature type="region of interest" description="Disordered" evidence="1">
    <location>
        <begin position="430"/>
        <end position="458"/>
    </location>
</feature>
<evidence type="ECO:0000256" key="2">
    <source>
        <dbReference type="SAM" id="Phobius"/>
    </source>
</evidence>
<evidence type="ECO:0000313" key="3">
    <source>
        <dbReference type="EMBL" id="KAJ8382381.1"/>
    </source>
</evidence>
<keyword evidence="4" id="KW-1185">Reference proteome</keyword>
<comment type="caution">
    <text evidence="3">The sequence shown here is derived from an EMBL/GenBank/DDBJ whole genome shotgun (WGS) entry which is preliminary data.</text>
</comment>
<organism evidence="3 4">
    <name type="scientific">Synaphobranchus kaupii</name>
    <name type="common">Kaup's arrowtooth eel</name>
    <dbReference type="NCBI Taxonomy" id="118154"/>
    <lineage>
        <taxon>Eukaryota</taxon>
        <taxon>Metazoa</taxon>
        <taxon>Chordata</taxon>
        <taxon>Craniata</taxon>
        <taxon>Vertebrata</taxon>
        <taxon>Euteleostomi</taxon>
        <taxon>Actinopterygii</taxon>
        <taxon>Neopterygii</taxon>
        <taxon>Teleostei</taxon>
        <taxon>Anguilliformes</taxon>
        <taxon>Synaphobranchidae</taxon>
        <taxon>Synaphobranchus</taxon>
    </lineage>
</organism>
<sequence>MPSQYIKQLSAFCQGDGLPSQAMLFWIILGVLLCLDLSLAYEEVCYGKHFILRTYINRQHSVVSFTPSSPPGPTRIIVQNETLQDPRYELRYGSIVAQEVTERDEGTFTISVGRIPFVMERSTLKVIDCSSGQNLNCGEDFRFELSNSAAALYFSRKRSPSQFVTLWNKTHPTESNGKRGRVRGRYWLVDKVSYADRGYYTQRNTEGRFISRHHLNIQAKRDTFLTPQGDTLTFPLKIPLSQVQLYFTPAGDSDRQQLMKNGVLFDEYDSDTNRLIVEESWVEIVGVRASDSGIYEIEDPDGNLVFYAEVKVEESAVASSDPHPQHSRDAFDGPSYLKYLPLLGLFIAAVILCVCVKRICCKKSARAPIPAQPVMHGEVSSSTYPLNPSVPSQPQWSRMQIKVPSQPESTWKPNPSTSGYAYLMDSVPRPSPATQRASSHVTQEAEREEATAPSFPISSDALHSSVAGIQFDIGKSRKTGGYFSTLPLNMDTTEASCVYTSDKLNFP</sequence>